<organism evidence="1 2">
    <name type="scientific">Ignelater luminosus</name>
    <name type="common">Cucubano</name>
    <name type="synonym">Pyrophorus luminosus</name>
    <dbReference type="NCBI Taxonomy" id="2038154"/>
    <lineage>
        <taxon>Eukaryota</taxon>
        <taxon>Metazoa</taxon>
        <taxon>Ecdysozoa</taxon>
        <taxon>Arthropoda</taxon>
        <taxon>Hexapoda</taxon>
        <taxon>Insecta</taxon>
        <taxon>Pterygota</taxon>
        <taxon>Neoptera</taxon>
        <taxon>Endopterygota</taxon>
        <taxon>Coleoptera</taxon>
        <taxon>Polyphaga</taxon>
        <taxon>Elateriformia</taxon>
        <taxon>Elateroidea</taxon>
        <taxon>Elateridae</taxon>
        <taxon>Agrypninae</taxon>
        <taxon>Pyrophorini</taxon>
        <taxon>Ignelater</taxon>
    </lineage>
</organism>
<dbReference type="GO" id="GO:0005794">
    <property type="term" value="C:Golgi apparatus"/>
    <property type="evidence" value="ECO:0007669"/>
    <property type="project" value="TreeGrafter"/>
</dbReference>
<dbReference type="InterPro" id="IPR008551">
    <property type="entry name" value="TANGO2"/>
</dbReference>
<dbReference type="Pfam" id="PF05742">
    <property type="entry name" value="TANGO2"/>
    <property type="match status" value="1"/>
</dbReference>
<accession>A0A8K0CE17</accession>
<dbReference type="GO" id="GO:0007030">
    <property type="term" value="P:Golgi organization"/>
    <property type="evidence" value="ECO:0007669"/>
    <property type="project" value="TreeGrafter"/>
</dbReference>
<name>A0A8K0CE17_IGNLU</name>
<gene>
    <name evidence="1" type="ORF">ILUMI_23325</name>
</gene>
<dbReference type="PANTHER" id="PTHR17985">
    <property type="entry name" value="SER/THR-RICH PROTEIN T10 IN DGCR REGION"/>
    <property type="match status" value="1"/>
</dbReference>
<dbReference type="GO" id="GO:0009306">
    <property type="term" value="P:protein secretion"/>
    <property type="evidence" value="ECO:0007669"/>
    <property type="project" value="TreeGrafter"/>
</dbReference>
<dbReference type="EMBL" id="VTPC01090587">
    <property type="protein sequence ID" value="KAF2882813.1"/>
    <property type="molecule type" value="Genomic_DNA"/>
</dbReference>
<protein>
    <recommendedName>
        <fullName evidence="3">Transport and Golgi organization protein 2</fullName>
    </recommendedName>
</protein>
<sequence>MCILFVYTEPKPHKHTYRLIVASNRDEYYQRPAKSAFLCPQFNIIGGRDMEKGREGGMWLGVSLNKSNNNKFKFGALLNLTGEERKHGVIGRGPIVADYLKSDITAMDYLENLRNGEQHNAFNFVAVELSDTTANVYHHSNVPTTSSVFESTQILGFGNSTLVAPLLKVTNGVDKFATIIECFNSIEKKDQLVDELLKLLKWEERHLPDPELQRRAPSAFEFLSAVYVKIVAAGYGTRTHSIVLVDYDWNVEFIELTMEEPIDPENPTWLNQNIKAHL</sequence>
<proteinExistence type="predicted"/>
<dbReference type="Proteomes" id="UP000801492">
    <property type="component" value="Unassembled WGS sequence"/>
</dbReference>
<dbReference type="OrthoDB" id="191601at2759"/>
<reference evidence="1" key="1">
    <citation type="submission" date="2019-08" db="EMBL/GenBank/DDBJ databases">
        <title>The genome of the North American firefly Photinus pyralis.</title>
        <authorList>
            <consortium name="Photinus pyralis genome working group"/>
            <person name="Fallon T.R."/>
            <person name="Sander Lower S.E."/>
            <person name="Weng J.-K."/>
        </authorList>
    </citation>
    <scope>NUCLEOTIDE SEQUENCE</scope>
    <source>
        <strain evidence="1">TRF0915ILg1</strain>
        <tissue evidence="1">Whole body</tissue>
    </source>
</reference>
<evidence type="ECO:0000313" key="1">
    <source>
        <dbReference type="EMBL" id="KAF2882813.1"/>
    </source>
</evidence>
<evidence type="ECO:0000313" key="2">
    <source>
        <dbReference type="Proteomes" id="UP000801492"/>
    </source>
</evidence>
<keyword evidence="2" id="KW-1185">Reference proteome</keyword>
<dbReference type="AlphaFoldDB" id="A0A8K0CE17"/>
<comment type="caution">
    <text evidence="1">The sequence shown here is derived from an EMBL/GenBank/DDBJ whole genome shotgun (WGS) entry which is preliminary data.</text>
</comment>
<evidence type="ECO:0008006" key="3">
    <source>
        <dbReference type="Google" id="ProtNLM"/>
    </source>
</evidence>
<dbReference type="PANTHER" id="PTHR17985:SF8">
    <property type="entry name" value="TRANSPORT AND GOLGI ORGANIZATION PROTEIN 2 HOMOLOG"/>
    <property type="match status" value="1"/>
</dbReference>